<feature type="domain" description="KRAB" evidence="1">
    <location>
        <begin position="1"/>
        <end position="69"/>
    </location>
</feature>
<dbReference type="SMART" id="SM00349">
    <property type="entry name" value="KRAB"/>
    <property type="match status" value="1"/>
</dbReference>
<dbReference type="CDD" id="cd07765">
    <property type="entry name" value="KRAB_A-box"/>
    <property type="match status" value="1"/>
</dbReference>
<dbReference type="InterPro" id="IPR036051">
    <property type="entry name" value="KRAB_dom_sf"/>
</dbReference>
<name>A0A8C4MWE9_EQUAS</name>
<dbReference type="GeneTree" id="ENSGT00940000164205"/>
<dbReference type="Ensembl" id="ENSEAST00005034782.2">
    <property type="protein sequence ID" value="ENSEASP00005031937.2"/>
    <property type="gene ID" value="ENSEASG00005021802.2"/>
</dbReference>
<evidence type="ECO:0000313" key="3">
    <source>
        <dbReference type="Proteomes" id="UP000694387"/>
    </source>
</evidence>
<dbReference type="InterPro" id="IPR050169">
    <property type="entry name" value="Krueppel_C2H2_ZnF"/>
</dbReference>
<dbReference type="GO" id="GO:0006355">
    <property type="term" value="P:regulation of DNA-templated transcription"/>
    <property type="evidence" value="ECO:0007669"/>
    <property type="project" value="InterPro"/>
</dbReference>
<sequence>MDVAIEFSQEEWECLDPAQRALYRDVMLENYRNLLSLEMSLFGLSIISILEHGKEPWTVQSQVKIVKKLSGWECIKGVNRGKSLARRKGSHTVNHVWETLHKWESSVGKQKFISCGLSKESFLPFHLSLFSSDE</sequence>
<evidence type="ECO:0000259" key="1">
    <source>
        <dbReference type="PROSITE" id="PS50805"/>
    </source>
</evidence>
<proteinExistence type="predicted"/>
<reference evidence="2" key="2">
    <citation type="submission" date="2025-08" db="UniProtKB">
        <authorList>
            <consortium name="Ensembl"/>
        </authorList>
    </citation>
    <scope>IDENTIFICATION</scope>
</reference>
<dbReference type="PANTHER" id="PTHR23232:SF158">
    <property type="entry name" value="KRAB DOMAIN-CONTAINING PROTEIN 5"/>
    <property type="match status" value="1"/>
</dbReference>
<protein>
    <recommendedName>
        <fullName evidence="1">KRAB domain-containing protein</fullName>
    </recommendedName>
</protein>
<dbReference type="Proteomes" id="UP000694387">
    <property type="component" value="Chromosome 26"/>
</dbReference>
<reference evidence="2" key="3">
    <citation type="submission" date="2025-09" db="UniProtKB">
        <authorList>
            <consortium name="Ensembl"/>
        </authorList>
    </citation>
    <scope>IDENTIFICATION</scope>
</reference>
<evidence type="ECO:0000313" key="2">
    <source>
        <dbReference type="Ensembl" id="ENSEASP00005031937.2"/>
    </source>
</evidence>
<dbReference type="InterPro" id="IPR001909">
    <property type="entry name" value="KRAB"/>
</dbReference>
<dbReference type="AlphaFoldDB" id="A0A8C4MWE9"/>
<dbReference type="PROSITE" id="PS50805">
    <property type="entry name" value="KRAB"/>
    <property type="match status" value="1"/>
</dbReference>
<dbReference type="PANTHER" id="PTHR23232">
    <property type="entry name" value="KRAB DOMAIN C2H2 ZINC FINGER"/>
    <property type="match status" value="1"/>
</dbReference>
<keyword evidence="3" id="KW-1185">Reference proteome</keyword>
<dbReference type="Gene3D" id="6.10.140.140">
    <property type="match status" value="1"/>
</dbReference>
<organism evidence="2 3">
    <name type="scientific">Equus asinus</name>
    <name type="common">Donkey</name>
    <name type="synonym">Equus africanus asinus</name>
    <dbReference type="NCBI Taxonomy" id="9793"/>
    <lineage>
        <taxon>Eukaryota</taxon>
        <taxon>Metazoa</taxon>
        <taxon>Chordata</taxon>
        <taxon>Craniata</taxon>
        <taxon>Vertebrata</taxon>
        <taxon>Euteleostomi</taxon>
        <taxon>Mammalia</taxon>
        <taxon>Eutheria</taxon>
        <taxon>Laurasiatheria</taxon>
        <taxon>Perissodactyla</taxon>
        <taxon>Equidae</taxon>
        <taxon>Equus</taxon>
    </lineage>
</organism>
<reference evidence="2 3" key="1">
    <citation type="journal article" date="2020" name="Nat. Commun.">
        <title>Donkey genomes provide new insights into domestication and selection for coat color.</title>
        <authorList>
            <person name="Wang"/>
            <person name="C."/>
            <person name="Li"/>
            <person name="H."/>
            <person name="Guo"/>
            <person name="Y."/>
            <person name="Huang"/>
            <person name="J."/>
            <person name="Sun"/>
            <person name="Y."/>
            <person name="Min"/>
            <person name="J."/>
            <person name="Wang"/>
            <person name="J."/>
            <person name="Fang"/>
            <person name="X."/>
            <person name="Zhao"/>
            <person name="Z."/>
            <person name="Wang"/>
            <person name="S."/>
            <person name="Zhang"/>
            <person name="Y."/>
            <person name="Liu"/>
            <person name="Q."/>
            <person name="Jiang"/>
            <person name="Q."/>
            <person name="Wang"/>
            <person name="X."/>
            <person name="Guo"/>
            <person name="Y."/>
            <person name="Yang"/>
            <person name="C."/>
            <person name="Wang"/>
            <person name="Y."/>
            <person name="Tian"/>
            <person name="F."/>
            <person name="Zhuang"/>
            <person name="G."/>
            <person name="Fan"/>
            <person name="Y."/>
            <person name="Gao"/>
            <person name="Q."/>
            <person name="Li"/>
            <person name="Y."/>
            <person name="Ju"/>
            <person name="Z."/>
            <person name="Li"/>
            <person name="J."/>
            <person name="Li"/>
            <person name="R."/>
            <person name="Hou"/>
            <person name="M."/>
            <person name="Yang"/>
            <person name="G."/>
            <person name="Liu"/>
            <person name="G."/>
            <person name="Liu"/>
            <person name="W."/>
            <person name="Guo"/>
            <person name="J."/>
            <person name="Pan"/>
            <person name="S."/>
            <person name="Fan"/>
            <person name="G."/>
            <person name="Zhang"/>
            <person name="W."/>
            <person name="Zhang"/>
            <person name="R."/>
            <person name="Yu"/>
            <person name="J."/>
            <person name="Zhang"/>
            <person name="X."/>
            <person name="Yin"/>
            <person name="Q."/>
            <person name="Ji"/>
            <person name="C."/>
            <person name="Jin"/>
            <person name="Y."/>
            <person name="Yue"/>
            <person name="G."/>
            <person name="Liu"/>
            <person name="M."/>
            <person name="Xu"/>
            <person name="J."/>
            <person name="Liu"/>
            <person name="S."/>
            <person name="Jordana"/>
            <person name="J."/>
            <person name="Noce"/>
            <person name="A."/>
            <person name="Amills"/>
            <person name="M."/>
            <person name="Wu"/>
            <person name="D.D."/>
            <person name="Li"/>
            <person name="S."/>
            <person name="Zhou"/>
            <person name="X. and Zhong"/>
            <person name="J."/>
        </authorList>
    </citation>
    <scope>NUCLEOTIDE SEQUENCE [LARGE SCALE GENOMIC DNA]</scope>
</reference>
<dbReference type="Pfam" id="PF01352">
    <property type="entry name" value="KRAB"/>
    <property type="match status" value="1"/>
</dbReference>
<accession>A0A8C4MWE9</accession>
<dbReference type="SUPFAM" id="SSF109640">
    <property type="entry name" value="KRAB domain (Kruppel-associated box)"/>
    <property type="match status" value="1"/>
</dbReference>